<dbReference type="RefSeq" id="WP_386674156.1">
    <property type="nucleotide sequence ID" value="NZ_JBHLTG010000008.1"/>
</dbReference>
<keyword evidence="3" id="KW-1185">Reference proteome</keyword>
<evidence type="ECO:0000256" key="1">
    <source>
        <dbReference type="SAM" id="Coils"/>
    </source>
</evidence>
<name>A0ABV6RY00_9GAMM</name>
<comment type="caution">
    <text evidence="2">The sequence shown here is derived from an EMBL/GenBank/DDBJ whole genome shotgun (WGS) entry which is preliminary data.</text>
</comment>
<keyword evidence="1" id="KW-0175">Coiled coil</keyword>
<accession>A0ABV6RY00</accession>
<gene>
    <name evidence="2" type="ORF">ACFFGH_26900</name>
</gene>
<reference evidence="2 3" key="1">
    <citation type="submission" date="2024-09" db="EMBL/GenBank/DDBJ databases">
        <authorList>
            <person name="Sun Q."/>
            <person name="Mori K."/>
        </authorList>
    </citation>
    <scope>NUCLEOTIDE SEQUENCE [LARGE SCALE GENOMIC DNA]</scope>
    <source>
        <strain evidence="2 3">KCTC 23076</strain>
    </source>
</reference>
<dbReference type="Proteomes" id="UP001589896">
    <property type="component" value="Unassembled WGS sequence"/>
</dbReference>
<proteinExistence type="predicted"/>
<feature type="coiled-coil region" evidence="1">
    <location>
        <begin position="5"/>
        <end position="32"/>
    </location>
</feature>
<evidence type="ECO:0000313" key="2">
    <source>
        <dbReference type="EMBL" id="MFC0681474.1"/>
    </source>
</evidence>
<organism evidence="2 3">
    <name type="scientific">Lysobacter korlensis</name>
    <dbReference type="NCBI Taxonomy" id="553636"/>
    <lineage>
        <taxon>Bacteria</taxon>
        <taxon>Pseudomonadati</taxon>
        <taxon>Pseudomonadota</taxon>
        <taxon>Gammaproteobacteria</taxon>
        <taxon>Lysobacterales</taxon>
        <taxon>Lysobacteraceae</taxon>
        <taxon>Lysobacter</taxon>
    </lineage>
</organism>
<evidence type="ECO:0000313" key="3">
    <source>
        <dbReference type="Proteomes" id="UP001589896"/>
    </source>
</evidence>
<sequence>MEISTEEALDLVRRLSQRVEEVREQLQLQERCRDDFLRMLDGQEGMRRSVMAAAAGMTVSRLQQIVTAGSPQRELFAEGVELDPRLYEALRDAIGEAADRVAADRYRVDVTP</sequence>
<dbReference type="EMBL" id="JBHLTG010000008">
    <property type="protein sequence ID" value="MFC0681474.1"/>
    <property type="molecule type" value="Genomic_DNA"/>
</dbReference>
<protein>
    <submittedName>
        <fullName evidence="2">Uncharacterized protein</fullName>
    </submittedName>
</protein>